<dbReference type="Gene3D" id="3.40.640.10">
    <property type="entry name" value="Type I PLP-dependent aspartate aminotransferase-like (Major domain)"/>
    <property type="match status" value="1"/>
</dbReference>
<evidence type="ECO:0000256" key="14">
    <source>
        <dbReference type="ARBA" id="ARBA00048021"/>
    </source>
</evidence>
<evidence type="ECO:0000313" key="17">
    <source>
        <dbReference type="EMBL" id="SDS15385.1"/>
    </source>
</evidence>
<dbReference type="OrthoDB" id="4510254at2"/>
<dbReference type="PIRSF" id="PIRSF000521">
    <property type="entry name" value="Transaminase_4ab_Lys_Orn"/>
    <property type="match status" value="1"/>
</dbReference>
<evidence type="ECO:0000256" key="1">
    <source>
        <dbReference type="ARBA" id="ARBA00001750"/>
    </source>
</evidence>
<comment type="cofactor">
    <cofactor evidence="2">
        <name>pyridoxal 5'-phosphate</name>
        <dbReference type="ChEBI" id="CHEBI:597326"/>
    </cofactor>
</comment>
<keyword evidence="8 17" id="KW-0808">Transferase</keyword>
<evidence type="ECO:0000256" key="7">
    <source>
        <dbReference type="ARBA" id="ARBA00022576"/>
    </source>
</evidence>
<dbReference type="RefSeq" id="WP_091727338.1">
    <property type="nucleotide sequence ID" value="NZ_LT629757.1"/>
</dbReference>
<dbReference type="EC" id="2.6.1.19" evidence="6"/>
<dbReference type="SUPFAM" id="SSF53383">
    <property type="entry name" value="PLP-dependent transferases"/>
    <property type="match status" value="1"/>
</dbReference>
<dbReference type="Pfam" id="PF00202">
    <property type="entry name" value="Aminotran_3"/>
    <property type="match status" value="1"/>
</dbReference>
<dbReference type="InterPro" id="IPR005814">
    <property type="entry name" value="Aminotrans_3"/>
</dbReference>
<gene>
    <name evidence="17" type="ORF">SAMN04488570_1251</name>
</gene>
<comment type="catalytic activity">
    <reaction evidence="1">
        <text>(S)-3-amino-2-methylpropanoate + 2-oxoglutarate = 2-methyl-3-oxopropanoate + L-glutamate</text>
        <dbReference type="Rhea" id="RHEA:13993"/>
        <dbReference type="ChEBI" id="CHEBI:16810"/>
        <dbReference type="ChEBI" id="CHEBI:29985"/>
        <dbReference type="ChEBI" id="CHEBI:57700"/>
        <dbReference type="ChEBI" id="CHEBI:58655"/>
        <dbReference type="EC" id="2.6.1.22"/>
    </reaction>
</comment>
<dbReference type="InterPro" id="IPR050103">
    <property type="entry name" value="Class-III_PLP-dep_AT"/>
</dbReference>
<reference evidence="18" key="1">
    <citation type="submission" date="2016-10" db="EMBL/GenBank/DDBJ databases">
        <authorList>
            <person name="Varghese N."/>
            <person name="Submissions S."/>
        </authorList>
    </citation>
    <scope>NUCLEOTIDE SEQUENCE [LARGE SCALE GENOMIC DNA]</scope>
    <source>
        <strain evidence="18">DSM 22127</strain>
    </source>
</reference>
<dbReference type="CDD" id="cd00610">
    <property type="entry name" value="OAT_like"/>
    <property type="match status" value="1"/>
</dbReference>
<dbReference type="InterPro" id="IPR015421">
    <property type="entry name" value="PyrdxlP-dep_Trfase_major"/>
</dbReference>
<dbReference type="InterPro" id="IPR015424">
    <property type="entry name" value="PyrdxlP-dep_Trfase"/>
</dbReference>
<evidence type="ECO:0000256" key="16">
    <source>
        <dbReference type="RuleBase" id="RU003560"/>
    </source>
</evidence>
<evidence type="ECO:0000256" key="11">
    <source>
        <dbReference type="ARBA" id="ARBA00030204"/>
    </source>
</evidence>
<accession>A0A1H1PW22</accession>
<dbReference type="STRING" id="642780.SAMN04488570_1251"/>
<dbReference type="Proteomes" id="UP000198859">
    <property type="component" value="Chromosome I"/>
</dbReference>
<dbReference type="GO" id="GO:0042802">
    <property type="term" value="F:identical protein binding"/>
    <property type="evidence" value="ECO:0007669"/>
    <property type="project" value="TreeGrafter"/>
</dbReference>
<evidence type="ECO:0000256" key="4">
    <source>
        <dbReference type="ARBA" id="ARBA00008954"/>
    </source>
</evidence>
<dbReference type="NCBIfam" id="TIGR00700">
    <property type="entry name" value="GABAtrnsam"/>
    <property type="match status" value="1"/>
</dbReference>
<name>A0A1H1PW22_9ACTN</name>
<sequence length="455" mass="47245">MTTESAAPARVAGGPDLPQERRLVTEIPGPRSRAMHERRLAAVAAGVGSTLPVYVEAAGGGVVVDVDGNSFIDLASGIAVTSVGNSAPEVVSRVTEQVAAFTHTCFMVAPYEGYVEVCEKLAQLTPGDHAKKTALFNSGAEAVENAVKVARSYTGRDAVVVFDHAYHGRTNLTMAMTAKNMPYKDGFGPFAGEVYRAPISYPFREPVEITGEQAAARAIDVVEKQVGAANLACVVIEPVLGEGGFVVPAPGFLSTVAAWCRANGVVFVADEIQSGMCRTGAWFASEHDDVVPDLVTVAKGVAGGLPLAAVVGRAEIMDSVHGGGLGGTYGGNPVACAAALGAIATMEQLDLNAAARRIEATMRDRLGTLAEKFPAIGEVRGRGAMLAIELVEPGTTTPDAALAGRLSAGCHQRGVLTLTCGTYGNVLRFLPSLVMPEHLLHEALDVIEEVALTLV</sequence>
<dbReference type="NCBIfam" id="NF004714">
    <property type="entry name" value="PRK06058.1"/>
    <property type="match status" value="1"/>
</dbReference>
<keyword evidence="7 17" id="KW-0032">Aminotransferase</keyword>
<dbReference type="InterPro" id="IPR049704">
    <property type="entry name" value="Aminotrans_3_PPA_site"/>
</dbReference>
<evidence type="ECO:0000256" key="2">
    <source>
        <dbReference type="ARBA" id="ARBA00001933"/>
    </source>
</evidence>
<comment type="catalytic activity">
    <reaction evidence="14">
        <text>4-aminobutanoate + 2-oxoglutarate = succinate semialdehyde + L-glutamate</text>
        <dbReference type="Rhea" id="RHEA:23352"/>
        <dbReference type="ChEBI" id="CHEBI:16810"/>
        <dbReference type="ChEBI" id="CHEBI:29985"/>
        <dbReference type="ChEBI" id="CHEBI:57706"/>
        <dbReference type="ChEBI" id="CHEBI:59888"/>
        <dbReference type="EC" id="2.6.1.19"/>
    </reaction>
</comment>
<dbReference type="FunFam" id="3.40.640.10:FF:000013">
    <property type="entry name" value="4-aminobutyrate aminotransferase"/>
    <property type="match status" value="1"/>
</dbReference>
<dbReference type="Gene3D" id="3.90.1150.10">
    <property type="entry name" value="Aspartate Aminotransferase, domain 1"/>
    <property type="match status" value="1"/>
</dbReference>
<dbReference type="PROSITE" id="PS00600">
    <property type="entry name" value="AA_TRANSFER_CLASS_3"/>
    <property type="match status" value="1"/>
</dbReference>
<evidence type="ECO:0000256" key="15">
    <source>
        <dbReference type="ARBA" id="ARBA00050054"/>
    </source>
</evidence>
<dbReference type="EMBL" id="LT629757">
    <property type="protein sequence ID" value="SDS15385.1"/>
    <property type="molecule type" value="Genomic_DNA"/>
</dbReference>
<dbReference type="GO" id="GO:0034386">
    <property type="term" value="F:4-aminobutyrate:2-oxoglutarate transaminase activity"/>
    <property type="evidence" value="ECO:0007669"/>
    <property type="project" value="UniProtKB-EC"/>
</dbReference>
<evidence type="ECO:0000256" key="9">
    <source>
        <dbReference type="ARBA" id="ARBA00022898"/>
    </source>
</evidence>
<evidence type="ECO:0000256" key="12">
    <source>
        <dbReference type="ARBA" id="ARBA00030857"/>
    </source>
</evidence>
<comment type="similarity">
    <text evidence="4 16">Belongs to the class-III pyridoxal-phosphate-dependent aminotransferase family.</text>
</comment>
<dbReference type="AlphaFoldDB" id="A0A1H1PW22"/>
<protein>
    <recommendedName>
        <fullName evidence="12">(S)-3-amino-2-methylpropionate transaminase</fullName>
        <ecNumber evidence="6">2.6.1.19</ecNumber>
        <ecNumber evidence="5">2.6.1.22</ecNumber>
    </recommendedName>
    <alternativeName>
        <fullName evidence="13">GABA aminotransferase</fullName>
    </alternativeName>
    <alternativeName>
        <fullName evidence="11">Gamma-amino-N-butyrate transaminase</fullName>
    </alternativeName>
    <alternativeName>
        <fullName evidence="15">Glutamate:succinic semialdehyde transaminase</fullName>
    </alternativeName>
    <alternativeName>
        <fullName evidence="10">L-AIBAT</fullName>
    </alternativeName>
</protein>
<dbReference type="PANTHER" id="PTHR11986">
    <property type="entry name" value="AMINOTRANSFERASE CLASS III"/>
    <property type="match status" value="1"/>
</dbReference>
<dbReference type="GO" id="GO:0047298">
    <property type="term" value="F:(S)-3-amino-2-methylpropionate transaminase activity"/>
    <property type="evidence" value="ECO:0007669"/>
    <property type="project" value="UniProtKB-EC"/>
</dbReference>
<evidence type="ECO:0000256" key="3">
    <source>
        <dbReference type="ARBA" id="ARBA00005176"/>
    </source>
</evidence>
<dbReference type="GO" id="GO:0030170">
    <property type="term" value="F:pyridoxal phosphate binding"/>
    <property type="evidence" value="ECO:0007669"/>
    <property type="project" value="InterPro"/>
</dbReference>
<dbReference type="GO" id="GO:0009448">
    <property type="term" value="P:gamma-aminobutyric acid metabolic process"/>
    <property type="evidence" value="ECO:0007669"/>
    <property type="project" value="InterPro"/>
</dbReference>
<evidence type="ECO:0000256" key="10">
    <source>
        <dbReference type="ARBA" id="ARBA00029760"/>
    </source>
</evidence>
<organism evidence="17 18">
    <name type="scientific">Nocardioides scoriae</name>
    <dbReference type="NCBI Taxonomy" id="642780"/>
    <lineage>
        <taxon>Bacteria</taxon>
        <taxon>Bacillati</taxon>
        <taxon>Actinomycetota</taxon>
        <taxon>Actinomycetes</taxon>
        <taxon>Propionibacteriales</taxon>
        <taxon>Nocardioidaceae</taxon>
        <taxon>Nocardioides</taxon>
    </lineage>
</organism>
<evidence type="ECO:0000256" key="5">
    <source>
        <dbReference type="ARBA" id="ARBA00012876"/>
    </source>
</evidence>
<dbReference type="EC" id="2.6.1.22" evidence="5"/>
<keyword evidence="9 16" id="KW-0663">Pyridoxal phosphate</keyword>
<evidence type="ECO:0000256" key="6">
    <source>
        <dbReference type="ARBA" id="ARBA00012912"/>
    </source>
</evidence>
<dbReference type="InterPro" id="IPR004632">
    <property type="entry name" value="4NH2But_aminotransferase_bac"/>
</dbReference>
<proteinExistence type="inferred from homology"/>
<evidence type="ECO:0000313" key="18">
    <source>
        <dbReference type="Proteomes" id="UP000198859"/>
    </source>
</evidence>
<dbReference type="InterPro" id="IPR015422">
    <property type="entry name" value="PyrdxlP-dep_Trfase_small"/>
</dbReference>
<comment type="pathway">
    <text evidence="3">Amino-acid degradation; 4-aminobutanoate degradation.</text>
</comment>
<evidence type="ECO:0000256" key="13">
    <source>
        <dbReference type="ARBA" id="ARBA00031787"/>
    </source>
</evidence>
<evidence type="ECO:0000256" key="8">
    <source>
        <dbReference type="ARBA" id="ARBA00022679"/>
    </source>
</evidence>
<keyword evidence="18" id="KW-1185">Reference proteome</keyword>